<protein>
    <submittedName>
        <fullName evidence="2">Uncharacterized protein</fullName>
    </submittedName>
</protein>
<feature type="non-terminal residue" evidence="2">
    <location>
        <position position="1"/>
    </location>
</feature>
<proteinExistence type="predicted"/>
<evidence type="ECO:0000256" key="1">
    <source>
        <dbReference type="SAM" id="MobiDB-lite"/>
    </source>
</evidence>
<accession>A0A699XNS6</accession>
<feature type="region of interest" description="Disordered" evidence="1">
    <location>
        <begin position="1"/>
        <end position="58"/>
    </location>
</feature>
<dbReference type="AlphaFoldDB" id="A0A699XNS6"/>
<dbReference type="EMBL" id="BKCJ011865618">
    <property type="protein sequence ID" value="GFD59486.1"/>
    <property type="molecule type" value="Genomic_DNA"/>
</dbReference>
<gene>
    <name evidence="2" type="ORF">Tci_931455</name>
</gene>
<feature type="compositionally biased region" description="Basic residues" evidence="1">
    <location>
        <begin position="1"/>
        <end position="11"/>
    </location>
</feature>
<name>A0A699XNS6_TANCI</name>
<organism evidence="2">
    <name type="scientific">Tanacetum cinerariifolium</name>
    <name type="common">Dalmatian daisy</name>
    <name type="synonym">Chrysanthemum cinerariifolium</name>
    <dbReference type="NCBI Taxonomy" id="118510"/>
    <lineage>
        <taxon>Eukaryota</taxon>
        <taxon>Viridiplantae</taxon>
        <taxon>Streptophyta</taxon>
        <taxon>Embryophyta</taxon>
        <taxon>Tracheophyta</taxon>
        <taxon>Spermatophyta</taxon>
        <taxon>Magnoliopsida</taxon>
        <taxon>eudicotyledons</taxon>
        <taxon>Gunneridae</taxon>
        <taxon>Pentapetalae</taxon>
        <taxon>asterids</taxon>
        <taxon>campanulids</taxon>
        <taxon>Asterales</taxon>
        <taxon>Asteraceae</taxon>
        <taxon>Asteroideae</taxon>
        <taxon>Anthemideae</taxon>
        <taxon>Anthemidinae</taxon>
        <taxon>Tanacetum</taxon>
    </lineage>
</organism>
<feature type="compositionally biased region" description="Basic and acidic residues" evidence="1">
    <location>
        <begin position="30"/>
        <end position="40"/>
    </location>
</feature>
<comment type="caution">
    <text evidence="2">The sequence shown here is derived from an EMBL/GenBank/DDBJ whole genome shotgun (WGS) entry which is preliminary data.</text>
</comment>
<sequence>PSGAGQRRRSQGHGAAVDAGGGHSLRYLLRRGDARRRSPGREAGNAGQDDRCGAAGFG</sequence>
<reference evidence="2" key="1">
    <citation type="journal article" date="2019" name="Sci. Rep.">
        <title>Draft genome of Tanacetum cinerariifolium, the natural source of mosquito coil.</title>
        <authorList>
            <person name="Yamashiro T."/>
            <person name="Shiraishi A."/>
            <person name="Satake H."/>
            <person name="Nakayama K."/>
        </authorList>
    </citation>
    <scope>NUCLEOTIDE SEQUENCE</scope>
</reference>
<evidence type="ECO:0000313" key="2">
    <source>
        <dbReference type="EMBL" id="GFD59486.1"/>
    </source>
</evidence>